<name>A0A143YWZ5_9LACT</name>
<evidence type="ECO:0000313" key="2">
    <source>
        <dbReference type="EMBL" id="CZR00924.1"/>
    </source>
</evidence>
<dbReference type="Gene3D" id="3.40.50.1110">
    <property type="entry name" value="SGNH hydrolase"/>
    <property type="match status" value="1"/>
</dbReference>
<dbReference type="GO" id="GO:0006629">
    <property type="term" value="P:lipid metabolic process"/>
    <property type="evidence" value="ECO:0007669"/>
    <property type="project" value="InterPro"/>
</dbReference>
<dbReference type="AlphaFoldDB" id="A0A143YWZ5"/>
<dbReference type="EMBL" id="FJNB01000012">
    <property type="protein sequence ID" value="CZR00924.1"/>
    <property type="molecule type" value="Genomic_DNA"/>
</dbReference>
<dbReference type="PROSITE" id="PS01098">
    <property type="entry name" value="LIPASE_GDSL_SER"/>
    <property type="match status" value="1"/>
</dbReference>
<dbReference type="Proteomes" id="UP000076878">
    <property type="component" value="Unassembled WGS sequence"/>
</dbReference>
<organism evidence="2 4">
    <name type="scientific">Trichococcus ilyis</name>
    <dbReference type="NCBI Taxonomy" id="640938"/>
    <lineage>
        <taxon>Bacteria</taxon>
        <taxon>Bacillati</taxon>
        <taxon>Bacillota</taxon>
        <taxon>Bacilli</taxon>
        <taxon>Lactobacillales</taxon>
        <taxon>Carnobacteriaceae</taxon>
        <taxon>Trichococcus</taxon>
    </lineage>
</organism>
<evidence type="ECO:0000313" key="4">
    <source>
        <dbReference type="Proteomes" id="UP000076878"/>
    </source>
</evidence>
<dbReference type="InterPro" id="IPR051532">
    <property type="entry name" value="Ester_Hydrolysis_Enzymes"/>
</dbReference>
<proteinExistence type="predicted"/>
<reference evidence="2 4" key="1">
    <citation type="submission" date="2016-02" db="EMBL/GenBank/DDBJ databases">
        <authorList>
            <person name="Wen L."/>
            <person name="He K."/>
            <person name="Yang H."/>
        </authorList>
    </citation>
    <scope>NUCLEOTIDE SEQUENCE [LARGE SCALE GENOMIC DNA]</scope>
    <source>
        <strain evidence="2">Trichococcus_R210</strain>
    </source>
</reference>
<dbReference type="STRING" id="640938.TR210_1779"/>
<dbReference type="EMBL" id="FNYT01000012">
    <property type="protein sequence ID" value="SEJ36746.1"/>
    <property type="molecule type" value="Genomic_DNA"/>
</dbReference>
<evidence type="ECO:0000313" key="5">
    <source>
        <dbReference type="Proteomes" id="UP000199280"/>
    </source>
</evidence>
<accession>A0A143YWZ5</accession>
<dbReference type="SUPFAM" id="SSF52266">
    <property type="entry name" value="SGNH hydrolase"/>
    <property type="match status" value="1"/>
</dbReference>
<reference evidence="3 5" key="2">
    <citation type="submission" date="2016-10" db="EMBL/GenBank/DDBJ databases">
        <authorList>
            <person name="Varghese N."/>
            <person name="Submissions S."/>
        </authorList>
    </citation>
    <scope>NUCLEOTIDE SEQUENCE [LARGE SCALE GENOMIC DNA]</scope>
    <source>
        <strain evidence="3 5">DSM 22150</strain>
    </source>
</reference>
<dbReference type="InterPro" id="IPR013830">
    <property type="entry name" value="SGNH_hydro"/>
</dbReference>
<dbReference type="GO" id="GO:0004622">
    <property type="term" value="F:phosphatidylcholine lysophospholipase activity"/>
    <property type="evidence" value="ECO:0007669"/>
    <property type="project" value="TreeGrafter"/>
</dbReference>
<feature type="domain" description="SGNH hydrolase-type esterase" evidence="1">
    <location>
        <begin position="11"/>
        <end position="200"/>
    </location>
</feature>
<keyword evidence="5" id="KW-1185">Reference proteome</keyword>
<dbReference type="Proteomes" id="UP000199280">
    <property type="component" value="Unassembled WGS sequence"/>
</dbReference>
<evidence type="ECO:0000313" key="3">
    <source>
        <dbReference type="EMBL" id="SEJ36746.1"/>
    </source>
</evidence>
<dbReference type="PANTHER" id="PTHR30383">
    <property type="entry name" value="THIOESTERASE 1/PROTEASE 1/LYSOPHOSPHOLIPASE L1"/>
    <property type="match status" value="1"/>
</dbReference>
<evidence type="ECO:0000259" key="1">
    <source>
        <dbReference type="Pfam" id="PF13472"/>
    </source>
</evidence>
<protein>
    <submittedName>
        <fullName evidence="2">Lipase gdsl active site</fullName>
    </submittedName>
    <submittedName>
        <fullName evidence="3">Lysophospholipase L1</fullName>
    </submittedName>
</protein>
<dbReference type="CDD" id="cd01834">
    <property type="entry name" value="SGNH_hydrolase_like_2"/>
    <property type="match status" value="1"/>
</dbReference>
<dbReference type="InterPro" id="IPR036514">
    <property type="entry name" value="SGNH_hydro_sf"/>
</dbReference>
<gene>
    <name evidence="3" type="ORF">SAMN05216375_11225</name>
    <name evidence="2" type="ORF">TR210_1779</name>
</gene>
<dbReference type="RefSeq" id="WP_068623160.1">
    <property type="nucleotide sequence ID" value="NZ_FJNB01000012.1"/>
</dbReference>
<dbReference type="PANTHER" id="PTHR30383:SF5">
    <property type="entry name" value="SGNH HYDROLASE-TYPE ESTERASE DOMAIN-CONTAINING PROTEIN"/>
    <property type="match status" value="1"/>
</dbReference>
<sequence length="215" mass="24520">MEKMQKKRLLFIGDSITDAGRDRNKPESLGKGYVAMIAKNLAQTGFAENYEVINRGISGNRIHDIAERWHADCVSLEPDVVTMLIGINDTWHNVGDETVFATQQAADQFEMHYRHLLASLRKKSDARIILMEPFVFPHPEDRKTWRVDLDPKQEIVKRLAEEFDAEWIGLDAYLNAIGAAEGYDTLSNDGVHPTKKGHRLIADAWLKQFREGVME</sequence>
<dbReference type="InterPro" id="IPR008265">
    <property type="entry name" value="Lipase_GDSL_AS"/>
</dbReference>
<dbReference type="Pfam" id="PF13472">
    <property type="entry name" value="Lipase_GDSL_2"/>
    <property type="match status" value="1"/>
</dbReference>